<dbReference type="PANTHER" id="PTHR30346:SF0">
    <property type="entry name" value="HCA OPERON TRANSCRIPTIONAL ACTIVATOR HCAR"/>
    <property type="match status" value="1"/>
</dbReference>
<dbReference type="GO" id="GO:0032993">
    <property type="term" value="C:protein-DNA complex"/>
    <property type="evidence" value="ECO:0007669"/>
    <property type="project" value="TreeGrafter"/>
</dbReference>
<dbReference type="GO" id="GO:0003677">
    <property type="term" value="F:DNA binding"/>
    <property type="evidence" value="ECO:0007669"/>
    <property type="project" value="UniProtKB-KW"/>
</dbReference>
<dbReference type="PROSITE" id="PS50931">
    <property type="entry name" value="HTH_LYSR"/>
    <property type="match status" value="1"/>
</dbReference>
<dbReference type="InterPro" id="IPR005119">
    <property type="entry name" value="LysR_subst-bd"/>
</dbReference>
<accession>A0A227KR30</accession>
<comment type="caution">
    <text evidence="6">The sequence shown here is derived from an EMBL/GenBank/DDBJ whole genome shotgun (WGS) entry which is preliminary data.</text>
</comment>
<feature type="domain" description="HTH lysR-type" evidence="5">
    <location>
        <begin position="15"/>
        <end position="72"/>
    </location>
</feature>
<dbReference type="Gene3D" id="3.40.190.290">
    <property type="match status" value="1"/>
</dbReference>
<dbReference type="Proteomes" id="UP000214610">
    <property type="component" value="Unassembled WGS sequence"/>
</dbReference>
<dbReference type="SUPFAM" id="SSF46785">
    <property type="entry name" value="Winged helix' DNA-binding domain"/>
    <property type="match status" value="1"/>
</dbReference>
<dbReference type="Gene3D" id="1.10.10.10">
    <property type="entry name" value="Winged helix-like DNA-binding domain superfamily/Winged helix DNA-binding domain"/>
    <property type="match status" value="1"/>
</dbReference>
<evidence type="ECO:0000256" key="4">
    <source>
        <dbReference type="ARBA" id="ARBA00023163"/>
    </source>
</evidence>
<dbReference type="RefSeq" id="WP_066590931.1">
    <property type="nucleotide sequence ID" value="NZ_CAJTBZ010000006.1"/>
</dbReference>
<evidence type="ECO:0000256" key="1">
    <source>
        <dbReference type="ARBA" id="ARBA00009437"/>
    </source>
</evidence>
<dbReference type="InterPro" id="IPR000847">
    <property type="entry name" value="LysR_HTH_N"/>
</dbReference>
<evidence type="ECO:0000313" key="6">
    <source>
        <dbReference type="EMBL" id="OXE50971.1"/>
    </source>
</evidence>
<dbReference type="InterPro" id="IPR036390">
    <property type="entry name" value="WH_DNA-bd_sf"/>
</dbReference>
<dbReference type="Pfam" id="PF03466">
    <property type="entry name" value="LysR_substrate"/>
    <property type="match status" value="1"/>
</dbReference>
<evidence type="ECO:0000313" key="7">
    <source>
        <dbReference type="Proteomes" id="UP000214610"/>
    </source>
</evidence>
<evidence type="ECO:0000256" key="3">
    <source>
        <dbReference type="ARBA" id="ARBA00023125"/>
    </source>
</evidence>
<keyword evidence="7" id="KW-1185">Reference proteome</keyword>
<dbReference type="AlphaFoldDB" id="A0A227KR30"/>
<proteinExistence type="inferred from homology"/>
<name>A0A227KR30_9BURK</name>
<dbReference type="SUPFAM" id="SSF53850">
    <property type="entry name" value="Periplasmic binding protein-like II"/>
    <property type="match status" value="1"/>
</dbReference>
<dbReference type="InterPro" id="IPR036388">
    <property type="entry name" value="WH-like_DNA-bd_sf"/>
</dbReference>
<gene>
    <name evidence="6" type="ORF">ADH67_01315</name>
</gene>
<protein>
    <recommendedName>
        <fullName evidence="5">HTH lysR-type domain-containing protein</fullName>
    </recommendedName>
</protein>
<comment type="similarity">
    <text evidence="1">Belongs to the LysR transcriptional regulatory family.</text>
</comment>
<keyword evidence="3" id="KW-0238">DNA-binding</keyword>
<dbReference type="GO" id="GO:0003700">
    <property type="term" value="F:DNA-binding transcription factor activity"/>
    <property type="evidence" value="ECO:0007669"/>
    <property type="project" value="InterPro"/>
</dbReference>
<reference evidence="7" key="1">
    <citation type="submission" date="2017-05" db="EMBL/GenBank/DDBJ databases">
        <title>Improved OligoMM genomes.</title>
        <authorList>
            <person name="Garzetti D."/>
        </authorList>
    </citation>
    <scope>NUCLEOTIDE SEQUENCE [LARGE SCALE GENOMIC DNA]</scope>
    <source>
        <strain evidence="7">YL45</strain>
    </source>
</reference>
<keyword evidence="2" id="KW-0805">Transcription regulation</keyword>
<evidence type="ECO:0000259" key="5">
    <source>
        <dbReference type="PROSITE" id="PS50931"/>
    </source>
</evidence>
<organism evidence="6 7">
    <name type="scientific">Turicimonas muris</name>
    <dbReference type="NCBI Taxonomy" id="1796652"/>
    <lineage>
        <taxon>Bacteria</taxon>
        <taxon>Pseudomonadati</taxon>
        <taxon>Pseudomonadota</taxon>
        <taxon>Betaproteobacteria</taxon>
        <taxon>Burkholderiales</taxon>
        <taxon>Sutterellaceae</taxon>
        <taxon>Turicimonas</taxon>
    </lineage>
</organism>
<dbReference type="GeneID" id="78363163"/>
<dbReference type="EMBL" id="NHMP01000001">
    <property type="protein sequence ID" value="OXE50971.1"/>
    <property type="molecule type" value="Genomic_DNA"/>
</dbReference>
<dbReference type="PANTHER" id="PTHR30346">
    <property type="entry name" value="TRANSCRIPTIONAL DUAL REGULATOR HCAR-RELATED"/>
    <property type="match status" value="1"/>
</dbReference>
<dbReference type="Pfam" id="PF00126">
    <property type="entry name" value="HTH_1"/>
    <property type="match status" value="1"/>
</dbReference>
<evidence type="ECO:0000256" key="2">
    <source>
        <dbReference type="ARBA" id="ARBA00023015"/>
    </source>
</evidence>
<keyword evidence="4" id="KW-0804">Transcription</keyword>
<sequence length="315" mass="35474">MNKDYFEGFRLNEEITLRKIEIFLSFMETGNLGRTAEALDMSSVSIHRALHSLEDGLGCPLFSHRGRLLRPLETAKLFQSHCQEVIDHLTHAVELTKIAGGVGSPLVKVGTLYSLTIRTLPYLINASKLRRPGIEFELTMGSNEKLLSKLDRNELDLIVIALDEQSDLPSHFEILPLFVDELFLATPAWMKIHTQEAVPLSAFENERFITLAPGFATYEDFRQLFKKADISPKHITEVKDIFSALSLVNAGVGVSILPGRMSAVYPDTVNFIPLQPPCRRSQSITMVFKRSRQHEPNILALVAEGRMFARSLRNK</sequence>